<evidence type="ECO:0000256" key="3">
    <source>
        <dbReference type="ARBA" id="ARBA00022801"/>
    </source>
</evidence>
<dbReference type="InterPro" id="IPR024561">
    <property type="entry name" value="Pullul_strch_C"/>
</dbReference>
<evidence type="ECO:0000256" key="4">
    <source>
        <dbReference type="ARBA" id="ARBA00023295"/>
    </source>
</evidence>
<proteinExistence type="inferred from homology"/>
<keyword evidence="4" id="KW-0326">Glycosidase</keyword>
<dbReference type="EC" id="3.2.1.41" evidence="6"/>
<keyword evidence="2 9" id="KW-0732">Signal</keyword>
<dbReference type="SUPFAM" id="SSF49452">
    <property type="entry name" value="Starch-binding domain-like"/>
    <property type="match status" value="1"/>
</dbReference>
<dbReference type="GO" id="GO:0051060">
    <property type="term" value="F:pullulanase activity"/>
    <property type="evidence" value="ECO:0007669"/>
    <property type="project" value="UniProtKB-EC"/>
</dbReference>
<comment type="catalytic activity">
    <reaction evidence="5">
        <text>Hydrolysis of (1-&gt;6)-alpha-D-glucosidic linkages in pullulan, amylopectin and glycogen, and in the alpha- and beta-limit dextrins of amylopectin and glycogen.</text>
        <dbReference type="EC" id="3.2.1.41"/>
    </reaction>
</comment>
<dbReference type="InterPro" id="IPR014756">
    <property type="entry name" value="Ig_E-set"/>
</dbReference>
<dbReference type="Gene3D" id="3.20.20.80">
    <property type="entry name" value="Glycosidases"/>
    <property type="match status" value="1"/>
</dbReference>
<protein>
    <recommendedName>
        <fullName evidence="6">pullulanase</fullName>
        <ecNumber evidence="6">3.2.1.41</ecNumber>
    </recommendedName>
    <alternativeName>
        <fullName evidence="7">Alpha-dextrin endo-1,6-alpha-glucosidase</fullName>
    </alternativeName>
    <alternativeName>
        <fullName evidence="8">Pullulan 6-glucanohydrolase</fullName>
    </alternativeName>
</protein>
<organism evidence="11">
    <name type="scientific">Shewanella arctica</name>
    <name type="common">ex Qoura et al. 2014</name>
    <name type="synonym">nom. illeg.</name>
    <dbReference type="NCBI Taxonomy" id="1659315"/>
    <lineage>
        <taxon>Bacteria</taxon>
        <taxon>Pseudomonadati</taxon>
        <taxon>Pseudomonadota</taxon>
        <taxon>Gammaproteobacteria</taxon>
        <taxon>Alteromonadales</taxon>
        <taxon>Shewanellaceae</taxon>
        <taxon>Shewanella</taxon>
    </lineage>
</organism>
<sequence length="1440" mass="155648">MLSISNLIKLSALALSMSLLSACGGSDSSEPGKVLLTCDVPMVPDATGTSCVAPTPISCKAPKFPDPKNESCINGLDPSLPAPSVFPQANQAVLYYNRIKDKNNTASNAEYPKYKLHTWNDEKCDAYAAPFDTSDWSNGHPFDGIDPNYGAYWILNLKEGYGACGNFIVHAGTDDAGKALGKNNLTMSLVQDDATYVRVNFTIHGESDVYEYPILETGFSISGMSAHWLDRNTFVWNQDPQGVTSVKLHYSAKADIAADDNNVISGTQVTLTPATLSDAQKALSPVLADWPAYTANFTADEAKAIAKDQLVLVAYDADDKPVGATYVQAAKVLDDLYTQGDQDADEATLGVVYDGANIIASVWAPTAQDVKLKVYDANKTLKSTENMTLDSLTGIWSYRGDASLNRLYYRYALSVYHPTTKKLESLESTDPYSLNVSSNGRFSQFINLDDADLKPDGWDNQTVAAIAHPEDAVIYEGHIRDFSIRDQSTSAAHRGKYLAFTEQGSAPVEHLKKLVDNGLTHFHVLPATDMATVNENASERIEMTDTLAKLCSKINDTADACKTQNKSATIESILANSLPGSSDAQALVDAMRGLDGFNWGYDPQHFFAPEGSYATVAEGTARVLELREMNQALHNIGLRVVLDVVYNHTSASGVNANAVLDKVVPGYYHRYDPVSGAMEQSTCCENTATEHRMMGKLVTDSLVLLAKEYGYDGFRFDVMGHMPKQGILDARTAVQAVDPDTYFYGEGWNFGEVADNRLFEQATQANMAGSEVGTFNDRIREAVRGGALFATESKDDYLRDQDTLRLSLAGNLQNYVLKDFNGNSAKGSSFSWNSQPSAYALDPADSINYVSKHDNETLWDILQYKHAIGLSIENRVRVQNMAASIPLLSQGVPFLQMGGDLLRSRSMDRNSYDSGDWFNYVDFTYNTNNWNVGLPLAQDNSSKWTQIAGISANPNAAASMSDIELASGVFNEFLRIRHQSPLFRLTDEQTIIERVGFHNVGKRQQQGVIVMSLDDGVGLSDLDPTVDAIVVMINGSATEQSHTVPTAAGFSLHEVQANSVDAKIRGASFSEGANEGTFTVPAYSTAVFVKKQSGAQGLGLSANATVGAPDVVPYGSTDVFVRGGMNSWGEVDKFAYVGAGEYRIAIKLNAGDYDFKIASVDWNTVDFGAISADVAQVDEGVAEALAAKGGNLHFSAGITATYVFSLDASDKDHPVLSVYNEEPFVGTPVYLRGDMNGWGTDNEVKYMGGGIYRVDLAITAGTKGFKLASSDWSTVDYGTGEADGVVVLNQEKLLAVKGGNMSITFDSDDTYSFVFDASNRNEPKLSVYKTAMFGANTVYIRGGMNGWGTVDTLAYQGASVYSVDIALIAGDNEFKIASSDWSSVDFGAVVGDEAVTLDGLKVLASKGANMHFNAPVDATYRFTVTGPDPKSPTLTVTQVN</sequence>
<dbReference type="EMBL" id="LN555651">
    <property type="protein sequence ID" value="CED95594.1"/>
    <property type="molecule type" value="Genomic_DNA"/>
</dbReference>
<dbReference type="Pfam" id="PF17967">
    <property type="entry name" value="Pullulanase_N2"/>
    <property type="match status" value="1"/>
</dbReference>
<dbReference type="CDD" id="cd02861">
    <property type="entry name" value="E_set_pullulanase_like"/>
    <property type="match status" value="3"/>
</dbReference>
<accession>A0A0D6DSV5</accession>
<dbReference type="Pfam" id="PF11852">
    <property type="entry name" value="Pullul_strch_C"/>
    <property type="match status" value="1"/>
</dbReference>
<dbReference type="InterPro" id="IPR040671">
    <property type="entry name" value="Pullulanase_N2"/>
</dbReference>
<dbReference type="SUPFAM" id="SSF51445">
    <property type="entry name" value="(Trans)glycosidases"/>
    <property type="match status" value="1"/>
</dbReference>
<gene>
    <name evidence="11" type="primary">pul13A</name>
</gene>
<dbReference type="PANTHER" id="PTHR43002">
    <property type="entry name" value="GLYCOGEN DEBRANCHING ENZYME"/>
    <property type="match status" value="1"/>
</dbReference>
<feature type="signal peptide" evidence="9">
    <location>
        <begin position="1"/>
        <end position="22"/>
    </location>
</feature>
<comment type="similarity">
    <text evidence="1">Belongs to the glycosyl hydrolase 13 family.</text>
</comment>
<dbReference type="InterPro" id="IPR006047">
    <property type="entry name" value="GH13_cat_dom"/>
</dbReference>
<dbReference type="Gene3D" id="2.60.40.1130">
    <property type="entry name" value="Rab geranylgeranyltransferase alpha-subunit, insert domain"/>
    <property type="match status" value="1"/>
</dbReference>
<dbReference type="Gene3D" id="2.60.40.10">
    <property type="entry name" value="Immunoglobulins"/>
    <property type="match status" value="2"/>
</dbReference>
<evidence type="ECO:0000256" key="9">
    <source>
        <dbReference type="SAM" id="SignalP"/>
    </source>
</evidence>
<evidence type="ECO:0000313" key="11">
    <source>
        <dbReference type="EMBL" id="CED95594.1"/>
    </source>
</evidence>
<feature type="domain" description="Glycosyl hydrolase family 13 catalytic" evidence="10">
    <location>
        <begin position="585"/>
        <end position="931"/>
    </location>
</feature>
<dbReference type="CDD" id="cd11341">
    <property type="entry name" value="AmyAc_Pullulanase_LD-like"/>
    <property type="match status" value="1"/>
</dbReference>
<dbReference type="Pfam" id="PF03714">
    <property type="entry name" value="PUD"/>
    <property type="match status" value="1"/>
</dbReference>
<dbReference type="InterPro" id="IPR013784">
    <property type="entry name" value="Carb-bd-like_fold"/>
</dbReference>
<dbReference type="SUPFAM" id="SSF51011">
    <property type="entry name" value="Glycosyl hydrolase domain"/>
    <property type="match status" value="1"/>
</dbReference>
<dbReference type="SUPFAM" id="SSF81296">
    <property type="entry name" value="E set domains"/>
    <property type="match status" value="2"/>
</dbReference>
<reference evidence="11" key="1">
    <citation type="journal article" date="2015" name="J. Mol. Catal., B Enzym.">
        <title>Cloning, expression and characterization of the recombinant cold-active type-I pullulanase from Shewanella arctica.</title>
        <authorList>
            <person name="Elleuche S."/>
            <person name="Qoura F.M."/>
            <person name="Lorenz U."/>
            <person name="Rehn T."/>
            <person name="Brueck T."/>
            <person name="Antranikian G."/>
        </authorList>
    </citation>
    <scope>NUCLEOTIDE SEQUENCE</scope>
    <source>
        <strain evidence="11">Type strain: 40-3</strain>
    </source>
</reference>
<evidence type="ECO:0000256" key="2">
    <source>
        <dbReference type="ARBA" id="ARBA00022729"/>
    </source>
</evidence>
<dbReference type="InterPro" id="IPR013780">
    <property type="entry name" value="Glyco_hydro_b"/>
</dbReference>
<evidence type="ECO:0000259" key="10">
    <source>
        <dbReference type="SMART" id="SM00642"/>
    </source>
</evidence>
<dbReference type="InterPro" id="IPR004193">
    <property type="entry name" value="Glyco_hydro_13_N"/>
</dbReference>
<dbReference type="Pfam" id="PF02922">
    <property type="entry name" value="CBM_48"/>
    <property type="match status" value="1"/>
</dbReference>
<dbReference type="CDD" id="cd02860">
    <property type="entry name" value="E_set_Pullulanase"/>
    <property type="match status" value="1"/>
</dbReference>
<dbReference type="Gene3D" id="2.60.40.1110">
    <property type="match status" value="1"/>
</dbReference>
<evidence type="ECO:0000256" key="5">
    <source>
        <dbReference type="ARBA" id="ARBA00023965"/>
    </source>
</evidence>
<feature type="chain" id="PRO_5002302906" description="pullulanase" evidence="9">
    <location>
        <begin position="23"/>
        <end position="1440"/>
    </location>
</feature>
<evidence type="ECO:0000256" key="6">
    <source>
        <dbReference type="ARBA" id="ARBA00024062"/>
    </source>
</evidence>
<dbReference type="InterPro" id="IPR013783">
    <property type="entry name" value="Ig-like_fold"/>
</dbReference>
<dbReference type="GO" id="GO:0005975">
    <property type="term" value="P:carbohydrate metabolic process"/>
    <property type="evidence" value="ECO:0007669"/>
    <property type="project" value="InterPro"/>
</dbReference>
<evidence type="ECO:0000256" key="1">
    <source>
        <dbReference type="ARBA" id="ARBA00008061"/>
    </source>
</evidence>
<name>A0A0D6DSV5_9GAMM</name>
<keyword evidence="3" id="KW-0378">Hydrolase</keyword>
<dbReference type="InterPro" id="IPR017853">
    <property type="entry name" value="GH"/>
</dbReference>
<dbReference type="GO" id="GO:0030246">
    <property type="term" value="F:carbohydrate binding"/>
    <property type="evidence" value="ECO:0007669"/>
    <property type="project" value="InterPro"/>
</dbReference>
<dbReference type="InterPro" id="IPR005323">
    <property type="entry name" value="CBM41_pullulanase"/>
</dbReference>
<dbReference type="Gene3D" id="2.60.40.1180">
    <property type="entry name" value="Golgi alpha-mannosidase II"/>
    <property type="match status" value="1"/>
</dbReference>
<dbReference type="CDD" id="cd10315">
    <property type="entry name" value="CBM41_pullulanase"/>
    <property type="match status" value="1"/>
</dbReference>
<dbReference type="SMART" id="SM00642">
    <property type="entry name" value="Aamy"/>
    <property type="match status" value="1"/>
</dbReference>
<evidence type="ECO:0000256" key="8">
    <source>
        <dbReference type="ARBA" id="ARBA00031076"/>
    </source>
</evidence>
<evidence type="ECO:0000256" key="7">
    <source>
        <dbReference type="ARBA" id="ARBA00029618"/>
    </source>
</evidence>